<dbReference type="SMART" id="SM00382">
    <property type="entry name" value="AAA"/>
    <property type="match status" value="1"/>
</dbReference>
<dbReference type="RefSeq" id="WP_002528098.1">
    <property type="nucleotide sequence ID" value="NZ_AP024747.1"/>
</dbReference>
<dbReference type="InterPro" id="IPR003593">
    <property type="entry name" value="AAA+_ATPase"/>
</dbReference>
<dbReference type="PROSITE" id="PS50893">
    <property type="entry name" value="ABC_TRANSPORTER_2"/>
    <property type="match status" value="1"/>
</dbReference>
<evidence type="ECO:0000256" key="2">
    <source>
        <dbReference type="ARBA" id="ARBA00022448"/>
    </source>
</evidence>
<dbReference type="GO" id="GO:0005524">
    <property type="term" value="F:ATP binding"/>
    <property type="evidence" value="ECO:0007669"/>
    <property type="project" value="UniProtKB-KW"/>
</dbReference>
<dbReference type="AlphaFoldDB" id="A0AAD1NWN8"/>
<dbReference type="InterPro" id="IPR003439">
    <property type="entry name" value="ABC_transporter-like_ATP-bd"/>
</dbReference>
<keyword evidence="8 11" id="KW-1133">Transmembrane helix</keyword>
<evidence type="ECO:0000256" key="9">
    <source>
        <dbReference type="ARBA" id="ARBA00023136"/>
    </source>
</evidence>
<dbReference type="GeneID" id="92881402"/>
<accession>A0AAD1NWN8</accession>
<evidence type="ECO:0000256" key="4">
    <source>
        <dbReference type="ARBA" id="ARBA00022519"/>
    </source>
</evidence>
<name>A0AAD1NWN8_9ACTN</name>
<dbReference type="GO" id="GO:0016887">
    <property type="term" value="F:ATP hydrolysis activity"/>
    <property type="evidence" value="ECO:0007669"/>
    <property type="project" value="InterPro"/>
</dbReference>
<dbReference type="PANTHER" id="PTHR24221:SF654">
    <property type="entry name" value="ATP-BINDING CASSETTE SUB-FAMILY B MEMBER 6"/>
    <property type="match status" value="1"/>
</dbReference>
<keyword evidence="6" id="KW-0547">Nucleotide-binding</keyword>
<feature type="transmembrane region" description="Helical" evidence="11">
    <location>
        <begin position="251"/>
        <end position="277"/>
    </location>
</feature>
<keyword evidence="9 11" id="KW-0472">Membrane</keyword>
<dbReference type="PROSITE" id="PS50929">
    <property type="entry name" value="ABC_TM1F"/>
    <property type="match status" value="1"/>
</dbReference>
<dbReference type="GO" id="GO:0034040">
    <property type="term" value="F:ATPase-coupled lipid transmembrane transporter activity"/>
    <property type="evidence" value="ECO:0007669"/>
    <property type="project" value="TreeGrafter"/>
</dbReference>
<dbReference type="InterPro" id="IPR011527">
    <property type="entry name" value="ABC1_TM_dom"/>
</dbReference>
<comment type="similarity">
    <text evidence="10">Belongs to the ABC transporter superfamily. Siderophore-Fe(3+) uptake transporter (SIUT) (TC 3.A.1.21) family.</text>
</comment>
<evidence type="ECO:0000256" key="7">
    <source>
        <dbReference type="ARBA" id="ARBA00022840"/>
    </source>
</evidence>
<evidence type="ECO:0000256" key="10">
    <source>
        <dbReference type="ARBA" id="ARBA00023455"/>
    </source>
</evidence>
<dbReference type="Pfam" id="PF00005">
    <property type="entry name" value="ABC_tran"/>
    <property type="match status" value="1"/>
</dbReference>
<dbReference type="InterPro" id="IPR027417">
    <property type="entry name" value="P-loop_NTPase"/>
</dbReference>
<dbReference type="Gene3D" id="1.20.1560.10">
    <property type="entry name" value="ABC transporter type 1, transmembrane domain"/>
    <property type="match status" value="1"/>
</dbReference>
<organism evidence="14 15">
    <name type="scientific">Cutibacterium modestum</name>
    <dbReference type="NCBI Taxonomy" id="2559073"/>
    <lineage>
        <taxon>Bacteria</taxon>
        <taxon>Bacillati</taxon>
        <taxon>Actinomycetota</taxon>
        <taxon>Actinomycetes</taxon>
        <taxon>Propionibacteriales</taxon>
        <taxon>Propionibacteriaceae</taxon>
        <taxon>Cutibacterium</taxon>
    </lineage>
</organism>
<dbReference type="EMBL" id="AP024747">
    <property type="protein sequence ID" value="BCY26228.1"/>
    <property type="molecule type" value="Genomic_DNA"/>
</dbReference>
<dbReference type="InterPro" id="IPR036640">
    <property type="entry name" value="ABC1_TM_sf"/>
</dbReference>
<dbReference type="InterPro" id="IPR039421">
    <property type="entry name" value="Type_1_exporter"/>
</dbReference>
<evidence type="ECO:0000256" key="6">
    <source>
        <dbReference type="ARBA" id="ARBA00022741"/>
    </source>
</evidence>
<evidence type="ECO:0000259" key="13">
    <source>
        <dbReference type="PROSITE" id="PS50929"/>
    </source>
</evidence>
<protein>
    <submittedName>
        <fullName evidence="14">ABC transporter</fullName>
    </submittedName>
</protein>
<feature type="domain" description="ABC transporter" evidence="12">
    <location>
        <begin position="348"/>
        <end position="582"/>
    </location>
</feature>
<keyword evidence="2" id="KW-0813">Transport</keyword>
<dbReference type="GO" id="GO:0140359">
    <property type="term" value="F:ABC-type transporter activity"/>
    <property type="evidence" value="ECO:0007669"/>
    <property type="project" value="InterPro"/>
</dbReference>
<evidence type="ECO:0000256" key="11">
    <source>
        <dbReference type="SAM" id="Phobius"/>
    </source>
</evidence>
<evidence type="ECO:0000259" key="12">
    <source>
        <dbReference type="PROSITE" id="PS50893"/>
    </source>
</evidence>
<keyword evidence="3" id="KW-1003">Cell membrane</keyword>
<dbReference type="FunFam" id="3.40.50.300:FF:000221">
    <property type="entry name" value="Multidrug ABC transporter ATP-binding protein"/>
    <property type="match status" value="1"/>
</dbReference>
<gene>
    <name evidence="14" type="ORF">KB1_22180</name>
</gene>
<reference evidence="14" key="1">
    <citation type="submission" date="2021-06" db="EMBL/GenBank/DDBJ databases">
        <title>Genome sequence of Cutibacterium modestum strain KB17-24694.</title>
        <authorList>
            <person name="Dekio I."/>
            <person name="Asahina A."/>
            <person name="Nishida M."/>
        </authorList>
    </citation>
    <scope>NUCLEOTIDE SEQUENCE</scope>
    <source>
        <strain evidence="14">KB17-24694</strain>
    </source>
</reference>
<dbReference type="GO" id="GO:0005886">
    <property type="term" value="C:plasma membrane"/>
    <property type="evidence" value="ECO:0007669"/>
    <property type="project" value="UniProtKB-SubCell"/>
</dbReference>
<dbReference type="Pfam" id="PF00664">
    <property type="entry name" value="ABC_membrane"/>
    <property type="match status" value="1"/>
</dbReference>
<dbReference type="PROSITE" id="PS00211">
    <property type="entry name" value="ABC_TRANSPORTER_1"/>
    <property type="match status" value="1"/>
</dbReference>
<proteinExistence type="inferred from homology"/>
<dbReference type="PANTHER" id="PTHR24221">
    <property type="entry name" value="ATP-BINDING CASSETTE SUB-FAMILY B"/>
    <property type="match status" value="1"/>
</dbReference>
<evidence type="ECO:0000256" key="5">
    <source>
        <dbReference type="ARBA" id="ARBA00022692"/>
    </source>
</evidence>
<feature type="transmembrane region" description="Helical" evidence="11">
    <location>
        <begin position="73"/>
        <end position="91"/>
    </location>
</feature>
<keyword evidence="7" id="KW-0067">ATP-binding</keyword>
<dbReference type="Gene3D" id="3.40.50.300">
    <property type="entry name" value="P-loop containing nucleotide triphosphate hydrolases"/>
    <property type="match status" value="1"/>
</dbReference>
<evidence type="ECO:0000313" key="14">
    <source>
        <dbReference type="EMBL" id="BCY26228.1"/>
    </source>
</evidence>
<evidence type="ECO:0000256" key="3">
    <source>
        <dbReference type="ARBA" id="ARBA00022475"/>
    </source>
</evidence>
<feature type="transmembrane region" description="Helical" evidence="11">
    <location>
        <begin position="176"/>
        <end position="195"/>
    </location>
</feature>
<dbReference type="SUPFAM" id="SSF90123">
    <property type="entry name" value="ABC transporter transmembrane region"/>
    <property type="match status" value="1"/>
</dbReference>
<evidence type="ECO:0000256" key="8">
    <source>
        <dbReference type="ARBA" id="ARBA00022989"/>
    </source>
</evidence>
<comment type="subcellular location">
    <subcellularLocation>
        <location evidence="1">Cell inner membrane</location>
        <topology evidence="1">Multi-pass membrane protein</topology>
    </subcellularLocation>
</comment>
<evidence type="ECO:0000313" key="15">
    <source>
        <dbReference type="Proteomes" id="UP000825072"/>
    </source>
</evidence>
<keyword evidence="5 11" id="KW-0812">Transmembrane</keyword>
<dbReference type="SUPFAM" id="SSF52540">
    <property type="entry name" value="P-loop containing nucleoside triphosphate hydrolases"/>
    <property type="match status" value="1"/>
</dbReference>
<dbReference type="InterPro" id="IPR017871">
    <property type="entry name" value="ABC_transporter-like_CS"/>
</dbReference>
<dbReference type="Proteomes" id="UP000825072">
    <property type="component" value="Chromosome 1"/>
</dbReference>
<evidence type="ECO:0000256" key="1">
    <source>
        <dbReference type="ARBA" id="ARBA00004429"/>
    </source>
</evidence>
<feature type="transmembrane region" description="Helical" evidence="11">
    <location>
        <begin position="36"/>
        <end position="61"/>
    </location>
</feature>
<sequence length="595" mass="63642">MSVISSRLGWAGDIFLLRAFRPLLTDEGTRRFHGSLVWAGVLGMIEGVGLFAVIPACTAFVEGRPSLGLPWWGWIWVLAVLAVAGGAVSYVQSSAGYLCAMDVLSHLSTRIGDHVARLPLGWFRSDFPARLSRLLTRGLMSLGESLGHFTAPLVRGMTTTLVMMILAWAWSWQLGLALLLAIPIIYLLTIASRALKLRGEALTYPAGQEVAARIVEFCESQPALRAAGRASGYQPLHDAQAASGRAARKDLWLAVLANFLSGLAAQGIAVTLVMLAANLGGSGRLSPVVAVAFVGISLRYTKVLEDVCAATLAIETVREPIAEVNEILSATVLPEPDNSVELSAPGEVSFEGVTFGYDQARPVVHDISFTAPAGGLTAIVGPTGAGKSTLFRLIARFWDVDSGTVRVGGADVRSQTTEQLMSQLAMVFQDVYLHDSTLAENIRLGCPDASDERVRQAGTLAGVDKIAARLPGGWDASVGEGGRRLSGGERQRVSVARALLKRAPILLFDEATSALDPENEAQIEAAVSQMRQTSTILVIAHKLDTIRSADRIVVDRTGRICQVGTHDDLITGGGLYADLWRAWERAEGWSIMGQR</sequence>
<feature type="domain" description="ABC transmembrane type-1" evidence="13">
    <location>
        <begin position="34"/>
        <end position="299"/>
    </location>
</feature>
<keyword evidence="4" id="KW-0997">Cell inner membrane</keyword>